<gene>
    <name evidence="2" type="ORF">LR394_23080</name>
</gene>
<feature type="transmembrane region" description="Helical" evidence="1">
    <location>
        <begin position="208"/>
        <end position="228"/>
    </location>
</feature>
<keyword evidence="1" id="KW-1133">Transmembrane helix</keyword>
<keyword evidence="1" id="KW-0472">Membrane</keyword>
<evidence type="ECO:0000313" key="3">
    <source>
        <dbReference type="Proteomes" id="UP001138997"/>
    </source>
</evidence>
<dbReference type="AlphaFoldDB" id="A0A9X1SWB6"/>
<dbReference type="Proteomes" id="UP001138997">
    <property type="component" value="Unassembled WGS sequence"/>
</dbReference>
<keyword evidence="3" id="KW-1185">Reference proteome</keyword>
<dbReference type="GO" id="GO:0005886">
    <property type="term" value="C:plasma membrane"/>
    <property type="evidence" value="ECO:0007669"/>
    <property type="project" value="UniProtKB-SubCell"/>
</dbReference>
<comment type="caution">
    <text evidence="2">The sequence shown here is derived from an EMBL/GenBank/DDBJ whole genome shotgun (WGS) entry which is preliminary data.</text>
</comment>
<dbReference type="PANTHER" id="PTHR37305">
    <property type="entry name" value="INTEGRAL MEMBRANE PROTEIN-RELATED"/>
    <property type="match status" value="1"/>
</dbReference>
<protein>
    <submittedName>
        <fullName evidence="2">ABC transporter permease</fullName>
    </submittedName>
</protein>
<evidence type="ECO:0000256" key="1">
    <source>
        <dbReference type="SAM" id="Phobius"/>
    </source>
</evidence>
<keyword evidence="1" id="KW-0812">Transmembrane</keyword>
<accession>A0A9X1SWB6</accession>
<sequence>MNATVAGLTWHSLVGRRRAVLLFVLPAVLLALALLVRLVSGQSAGAAADLLGSFSLGFLIPLLCLIAGTGAIGPEIDDGSIVYLLAKPLNRYVIAVSKWVVALGVIVIFGVLPTLAAGFIMAGSDSNLATGYAAGALLAGIAYATVFLLLAVLTRNAVVIGLLYALVWEAAIGGYVPGAQALSIQQWALAVTQKMVGDQASGLGIESAVGLGAGVTLLVVVTVAGLAYTGYRLRSIRINGDE</sequence>
<dbReference type="EMBL" id="JAJOMB010000013">
    <property type="protein sequence ID" value="MCD5313795.1"/>
    <property type="molecule type" value="Genomic_DNA"/>
</dbReference>
<feature type="transmembrane region" description="Helical" evidence="1">
    <location>
        <begin position="132"/>
        <end position="153"/>
    </location>
</feature>
<feature type="transmembrane region" description="Helical" evidence="1">
    <location>
        <begin position="20"/>
        <end position="39"/>
    </location>
</feature>
<proteinExistence type="predicted"/>
<dbReference type="PANTHER" id="PTHR37305:SF1">
    <property type="entry name" value="MEMBRANE PROTEIN"/>
    <property type="match status" value="1"/>
</dbReference>
<evidence type="ECO:0000313" key="2">
    <source>
        <dbReference type="EMBL" id="MCD5313795.1"/>
    </source>
</evidence>
<feature type="transmembrane region" description="Helical" evidence="1">
    <location>
        <begin position="51"/>
        <end position="72"/>
    </location>
</feature>
<dbReference type="RefSeq" id="WP_231445391.1">
    <property type="nucleotide sequence ID" value="NZ_JAJOMB010000013.1"/>
</dbReference>
<name>A0A9X1SWB6_9ACTN</name>
<organism evidence="2 3">
    <name type="scientific">Kineosporia babensis</name>
    <dbReference type="NCBI Taxonomy" id="499548"/>
    <lineage>
        <taxon>Bacteria</taxon>
        <taxon>Bacillati</taxon>
        <taxon>Actinomycetota</taxon>
        <taxon>Actinomycetes</taxon>
        <taxon>Kineosporiales</taxon>
        <taxon>Kineosporiaceae</taxon>
        <taxon>Kineosporia</taxon>
    </lineage>
</organism>
<dbReference type="GO" id="GO:0140359">
    <property type="term" value="F:ABC-type transporter activity"/>
    <property type="evidence" value="ECO:0007669"/>
    <property type="project" value="InterPro"/>
</dbReference>
<feature type="transmembrane region" description="Helical" evidence="1">
    <location>
        <begin position="92"/>
        <end position="120"/>
    </location>
</feature>
<reference evidence="2" key="1">
    <citation type="submission" date="2021-11" db="EMBL/GenBank/DDBJ databases">
        <title>Streptomyces corallinus and Kineosporia corallina sp. nov., two new coral-derived marine actinobacteria.</title>
        <authorList>
            <person name="Buangrab K."/>
            <person name="Sutthacheep M."/>
            <person name="Yeemin T."/>
            <person name="Harunari E."/>
            <person name="Igarashi Y."/>
            <person name="Sripreechasak P."/>
            <person name="Kanchanasin P."/>
            <person name="Tanasupawat S."/>
            <person name="Phongsopitanun W."/>
        </authorList>
    </citation>
    <scope>NUCLEOTIDE SEQUENCE</scope>
    <source>
        <strain evidence="2">JCM 31032</strain>
    </source>
</reference>